<comment type="caution">
    <text evidence="1">The sequence shown here is derived from an EMBL/GenBank/DDBJ whole genome shotgun (WGS) entry which is preliminary data.</text>
</comment>
<dbReference type="EMBL" id="JADYXP020000007">
    <property type="protein sequence ID" value="KAL0120920.1"/>
    <property type="molecule type" value="Genomic_DNA"/>
</dbReference>
<evidence type="ECO:0000313" key="2">
    <source>
        <dbReference type="Proteomes" id="UP001430953"/>
    </source>
</evidence>
<protein>
    <submittedName>
        <fullName evidence="1">Uncharacterized protein</fullName>
    </submittedName>
</protein>
<dbReference type="AlphaFoldDB" id="A0AAW2G050"/>
<dbReference type="Proteomes" id="UP001430953">
    <property type="component" value="Unassembled WGS sequence"/>
</dbReference>
<accession>A0AAW2G050</accession>
<proteinExistence type="predicted"/>
<sequence length="237" mass="26930">MRSSENQWTPWRTYVMIEKIQQKVDRALAPAAPLFDLRSIVRNKIYEADTSRFLSGMLNVFRLRGKRLKQRVFLAGNFMTAPVVVTGDYIVGVVTESAVRLHFDADEISCKGRTHLLHRAAITGWHVHRVVKKLVILLLHSVSFSFFFFLQTCSSVFLIKFFILLIDYLISFYLTTTPLYRLAQEPVLHATHRDVGAGELIETWKPTPNPAGMEIDCALGGTREFYACATLTIGSCE</sequence>
<name>A0AAW2G050_9HYME</name>
<keyword evidence="2" id="KW-1185">Reference proteome</keyword>
<reference evidence="1 2" key="1">
    <citation type="submission" date="2023-03" db="EMBL/GenBank/DDBJ databases">
        <title>High recombination rates correlate with genetic variation in Cardiocondyla obscurior ants.</title>
        <authorList>
            <person name="Errbii M."/>
        </authorList>
    </citation>
    <scope>NUCLEOTIDE SEQUENCE [LARGE SCALE GENOMIC DNA]</scope>
    <source>
        <strain evidence="1">Alpha-2009</strain>
        <tissue evidence="1">Whole body</tissue>
    </source>
</reference>
<organism evidence="1 2">
    <name type="scientific">Cardiocondyla obscurior</name>
    <dbReference type="NCBI Taxonomy" id="286306"/>
    <lineage>
        <taxon>Eukaryota</taxon>
        <taxon>Metazoa</taxon>
        <taxon>Ecdysozoa</taxon>
        <taxon>Arthropoda</taxon>
        <taxon>Hexapoda</taxon>
        <taxon>Insecta</taxon>
        <taxon>Pterygota</taxon>
        <taxon>Neoptera</taxon>
        <taxon>Endopterygota</taxon>
        <taxon>Hymenoptera</taxon>
        <taxon>Apocrita</taxon>
        <taxon>Aculeata</taxon>
        <taxon>Formicoidea</taxon>
        <taxon>Formicidae</taxon>
        <taxon>Myrmicinae</taxon>
        <taxon>Cardiocondyla</taxon>
    </lineage>
</organism>
<gene>
    <name evidence="1" type="ORF">PUN28_008550</name>
</gene>
<evidence type="ECO:0000313" key="1">
    <source>
        <dbReference type="EMBL" id="KAL0120920.1"/>
    </source>
</evidence>